<keyword evidence="1" id="KW-0805">Transcription regulation</keyword>
<evidence type="ECO:0000256" key="4">
    <source>
        <dbReference type="PROSITE-ProRule" id="PRU00335"/>
    </source>
</evidence>
<evidence type="ECO:0000256" key="2">
    <source>
        <dbReference type="ARBA" id="ARBA00023125"/>
    </source>
</evidence>
<dbReference type="InterPro" id="IPR036271">
    <property type="entry name" value="Tet_transcr_reg_TetR-rel_C_sf"/>
</dbReference>
<dbReference type="PRINTS" id="PR00455">
    <property type="entry name" value="HTHTETR"/>
</dbReference>
<dbReference type="PANTHER" id="PTHR30055:SF234">
    <property type="entry name" value="HTH-TYPE TRANSCRIPTIONAL REGULATOR BETI"/>
    <property type="match status" value="1"/>
</dbReference>
<gene>
    <name evidence="7" type="ORF">JS756_30630</name>
</gene>
<evidence type="ECO:0000256" key="1">
    <source>
        <dbReference type="ARBA" id="ARBA00023015"/>
    </source>
</evidence>
<reference evidence="7 8" key="1">
    <citation type="submission" date="2021-02" db="EMBL/GenBank/DDBJ databases">
        <title>Whole genome sequencing of Streptomyces actuosus VRA1.</title>
        <authorList>
            <person name="Sen G."/>
            <person name="Sen A."/>
        </authorList>
    </citation>
    <scope>NUCLEOTIDE SEQUENCE [LARGE SCALE GENOMIC DNA]</scope>
    <source>
        <strain evidence="7 8">VRA1</strain>
    </source>
</reference>
<feature type="domain" description="HTH tetR-type" evidence="6">
    <location>
        <begin position="27"/>
        <end position="87"/>
    </location>
</feature>
<accession>A0ABS2VZ22</accession>
<feature type="compositionally biased region" description="Low complexity" evidence="5">
    <location>
        <begin position="10"/>
        <end position="19"/>
    </location>
</feature>
<dbReference type="PANTHER" id="PTHR30055">
    <property type="entry name" value="HTH-TYPE TRANSCRIPTIONAL REGULATOR RUTR"/>
    <property type="match status" value="1"/>
</dbReference>
<sequence length="226" mass="24550">MQPTPPPSRPVAASAAQPVSRRERNRQDKIRRILGAATELFAERGYSAVATQEIADAADIGTGTLFRYAGSKAGLLMLVMNEQLRLGVERGITLSRNGTAPTEAILALVAPLVESGCHHPENTAAYQRETLFGSGPEREAAAAHVARIECAIEEILRRYVATRGMRPGRDLGMAAHVIYSTMYMDIVRVCMGRAPADSLTNRLRRSVDYLLDTLVRPPTDRGTPPG</sequence>
<name>A0ABS2VZ22_STRAS</name>
<evidence type="ECO:0000313" key="8">
    <source>
        <dbReference type="Proteomes" id="UP000788262"/>
    </source>
</evidence>
<comment type="caution">
    <text evidence="7">The sequence shown here is derived from an EMBL/GenBank/DDBJ whole genome shotgun (WGS) entry which is preliminary data.</text>
</comment>
<dbReference type="InterPro" id="IPR050109">
    <property type="entry name" value="HTH-type_TetR-like_transc_reg"/>
</dbReference>
<evidence type="ECO:0000259" key="6">
    <source>
        <dbReference type="PROSITE" id="PS50977"/>
    </source>
</evidence>
<proteinExistence type="predicted"/>
<dbReference type="InterPro" id="IPR001647">
    <property type="entry name" value="HTH_TetR"/>
</dbReference>
<evidence type="ECO:0000256" key="5">
    <source>
        <dbReference type="SAM" id="MobiDB-lite"/>
    </source>
</evidence>
<dbReference type="Gene3D" id="1.10.357.10">
    <property type="entry name" value="Tetracycline Repressor, domain 2"/>
    <property type="match status" value="1"/>
</dbReference>
<evidence type="ECO:0000256" key="3">
    <source>
        <dbReference type="ARBA" id="ARBA00023163"/>
    </source>
</evidence>
<dbReference type="InterPro" id="IPR009057">
    <property type="entry name" value="Homeodomain-like_sf"/>
</dbReference>
<dbReference type="SUPFAM" id="SSF48498">
    <property type="entry name" value="Tetracyclin repressor-like, C-terminal domain"/>
    <property type="match status" value="1"/>
</dbReference>
<dbReference type="SUPFAM" id="SSF46689">
    <property type="entry name" value="Homeodomain-like"/>
    <property type="match status" value="1"/>
</dbReference>
<dbReference type="Proteomes" id="UP000788262">
    <property type="component" value="Unassembled WGS sequence"/>
</dbReference>
<evidence type="ECO:0000313" key="7">
    <source>
        <dbReference type="EMBL" id="MBN0048384.1"/>
    </source>
</evidence>
<dbReference type="EMBL" id="JAFFZS010000038">
    <property type="protein sequence ID" value="MBN0048384.1"/>
    <property type="molecule type" value="Genomic_DNA"/>
</dbReference>
<keyword evidence="3" id="KW-0804">Transcription</keyword>
<feature type="DNA-binding region" description="H-T-H motif" evidence="4">
    <location>
        <begin position="50"/>
        <end position="69"/>
    </location>
</feature>
<dbReference type="PROSITE" id="PS50977">
    <property type="entry name" value="HTH_TETR_2"/>
    <property type="match status" value="1"/>
</dbReference>
<keyword evidence="8" id="KW-1185">Reference proteome</keyword>
<feature type="region of interest" description="Disordered" evidence="5">
    <location>
        <begin position="1"/>
        <end position="25"/>
    </location>
</feature>
<protein>
    <submittedName>
        <fullName evidence="7">TetR/AcrR family transcriptional regulator</fullName>
    </submittedName>
</protein>
<dbReference type="RefSeq" id="WP_205386510.1">
    <property type="nucleotide sequence ID" value="NZ_JAFFZS010000038.1"/>
</dbReference>
<dbReference type="Pfam" id="PF00440">
    <property type="entry name" value="TetR_N"/>
    <property type="match status" value="1"/>
</dbReference>
<organism evidence="7 8">
    <name type="scientific">Streptomyces actuosus</name>
    <dbReference type="NCBI Taxonomy" id="1885"/>
    <lineage>
        <taxon>Bacteria</taxon>
        <taxon>Bacillati</taxon>
        <taxon>Actinomycetota</taxon>
        <taxon>Actinomycetes</taxon>
        <taxon>Kitasatosporales</taxon>
        <taxon>Streptomycetaceae</taxon>
        <taxon>Streptomyces</taxon>
    </lineage>
</organism>
<keyword evidence="2 4" id="KW-0238">DNA-binding</keyword>